<reference evidence="1 2" key="1">
    <citation type="submission" date="2018-04" db="EMBL/GenBank/DDBJ databases">
        <authorList>
            <person name="Vogel A."/>
        </authorList>
    </citation>
    <scope>NUCLEOTIDE SEQUENCE [LARGE SCALE GENOMIC DNA]</scope>
</reference>
<dbReference type="AlphaFoldDB" id="A0A484LJG5"/>
<sequence length="98" mass="10918">MRCKDVAFTMDVANHNPISSICFKPGSITMDMALHGTKMKMTIRGGHALSQPEFLFCISNPAQFLFSVLMLGKKKVPIEVEKAEEQEAEQKAEEDEQG</sequence>
<dbReference type="Proteomes" id="UP000595140">
    <property type="component" value="Unassembled WGS sequence"/>
</dbReference>
<protein>
    <submittedName>
        <fullName evidence="1">Uncharacterized protein</fullName>
    </submittedName>
</protein>
<organism evidence="1 2">
    <name type="scientific">Cuscuta campestris</name>
    <dbReference type="NCBI Taxonomy" id="132261"/>
    <lineage>
        <taxon>Eukaryota</taxon>
        <taxon>Viridiplantae</taxon>
        <taxon>Streptophyta</taxon>
        <taxon>Embryophyta</taxon>
        <taxon>Tracheophyta</taxon>
        <taxon>Spermatophyta</taxon>
        <taxon>Magnoliopsida</taxon>
        <taxon>eudicotyledons</taxon>
        <taxon>Gunneridae</taxon>
        <taxon>Pentapetalae</taxon>
        <taxon>asterids</taxon>
        <taxon>lamiids</taxon>
        <taxon>Solanales</taxon>
        <taxon>Convolvulaceae</taxon>
        <taxon>Cuscuteae</taxon>
        <taxon>Cuscuta</taxon>
        <taxon>Cuscuta subgen. Grammica</taxon>
        <taxon>Cuscuta sect. Cleistogrammica</taxon>
    </lineage>
</organism>
<keyword evidence="2" id="KW-1185">Reference proteome</keyword>
<accession>A0A484LJG5</accession>
<evidence type="ECO:0000313" key="2">
    <source>
        <dbReference type="Proteomes" id="UP000595140"/>
    </source>
</evidence>
<proteinExistence type="predicted"/>
<dbReference type="OrthoDB" id="2161379at2759"/>
<name>A0A484LJG5_9ASTE</name>
<gene>
    <name evidence="1" type="ORF">CCAM_LOCUS18337</name>
</gene>
<dbReference type="EMBL" id="OOIL02001568">
    <property type="protein sequence ID" value="VFQ76561.1"/>
    <property type="molecule type" value="Genomic_DNA"/>
</dbReference>
<evidence type="ECO:0000313" key="1">
    <source>
        <dbReference type="EMBL" id="VFQ76561.1"/>
    </source>
</evidence>